<accession>A0A9P5P9G3</accession>
<evidence type="ECO:0000256" key="1">
    <source>
        <dbReference type="ARBA" id="ARBA00004167"/>
    </source>
</evidence>
<dbReference type="GO" id="GO:0071944">
    <property type="term" value="C:cell periphery"/>
    <property type="evidence" value="ECO:0007669"/>
    <property type="project" value="UniProtKB-ARBA"/>
</dbReference>
<keyword evidence="3 6" id="KW-1133">Transmembrane helix</keyword>
<keyword evidence="8" id="KW-1185">Reference proteome</keyword>
<evidence type="ECO:0000313" key="7">
    <source>
        <dbReference type="EMBL" id="KAF9059289.1"/>
    </source>
</evidence>
<organism evidence="7 8">
    <name type="scientific">Rhodocollybia butyracea</name>
    <dbReference type="NCBI Taxonomy" id="206335"/>
    <lineage>
        <taxon>Eukaryota</taxon>
        <taxon>Fungi</taxon>
        <taxon>Dikarya</taxon>
        <taxon>Basidiomycota</taxon>
        <taxon>Agaricomycotina</taxon>
        <taxon>Agaricomycetes</taxon>
        <taxon>Agaricomycetidae</taxon>
        <taxon>Agaricales</taxon>
        <taxon>Marasmiineae</taxon>
        <taxon>Omphalotaceae</taxon>
        <taxon>Rhodocollybia</taxon>
    </lineage>
</organism>
<dbReference type="GO" id="GO:0016020">
    <property type="term" value="C:membrane"/>
    <property type="evidence" value="ECO:0007669"/>
    <property type="project" value="UniProtKB-SubCell"/>
</dbReference>
<dbReference type="PANTHER" id="PTHR15549">
    <property type="entry name" value="PAIRED IMMUNOGLOBULIN-LIKE TYPE 2 RECEPTOR"/>
    <property type="match status" value="1"/>
</dbReference>
<reference evidence="7" key="1">
    <citation type="submission" date="2020-11" db="EMBL/GenBank/DDBJ databases">
        <authorList>
            <consortium name="DOE Joint Genome Institute"/>
            <person name="Ahrendt S."/>
            <person name="Riley R."/>
            <person name="Andreopoulos W."/>
            <person name="Labutti K."/>
            <person name="Pangilinan J."/>
            <person name="Ruiz-Duenas F.J."/>
            <person name="Barrasa J.M."/>
            <person name="Sanchez-Garcia M."/>
            <person name="Camarero S."/>
            <person name="Miyauchi S."/>
            <person name="Serrano A."/>
            <person name="Linde D."/>
            <person name="Babiker R."/>
            <person name="Drula E."/>
            <person name="Ayuso-Fernandez I."/>
            <person name="Pacheco R."/>
            <person name="Padilla G."/>
            <person name="Ferreira P."/>
            <person name="Barriuso J."/>
            <person name="Kellner H."/>
            <person name="Castanera R."/>
            <person name="Alfaro M."/>
            <person name="Ramirez L."/>
            <person name="Pisabarro A.G."/>
            <person name="Kuo A."/>
            <person name="Tritt A."/>
            <person name="Lipzen A."/>
            <person name="He G."/>
            <person name="Yan M."/>
            <person name="Ng V."/>
            <person name="Cullen D."/>
            <person name="Martin F."/>
            <person name="Rosso M.-N."/>
            <person name="Henrissat B."/>
            <person name="Hibbett D."/>
            <person name="Martinez A.T."/>
            <person name="Grigoriev I.V."/>
        </authorList>
    </citation>
    <scope>NUCLEOTIDE SEQUENCE</scope>
    <source>
        <strain evidence="7">AH 40177</strain>
    </source>
</reference>
<evidence type="ECO:0000313" key="8">
    <source>
        <dbReference type="Proteomes" id="UP000772434"/>
    </source>
</evidence>
<evidence type="ECO:0000256" key="3">
    <source>
        <dbReference type="ARBA" id="ARBA00022989"/>
    </source>
</evidence>
<evidence type="ECO:0000256" key="6">
    <source>
        <dbReference type="SAM" id="Phobius"/>
    </source>
</evidence>
<comment type="subcellular location">
    <subcellularLocation>
        <location evidence="1">Membrane</location>
        <topology evidence="1">Single-pass membrane protein</topology>
    </subcellularLocation>
</comment>
<feature type="region of interest" description="Disordered" evidence="5">
    <location>
        <begin position="428"/>
        <end position="491"/>
    </location>
</feature>
<keyword evidence="2 6" id="KW-0812">Transmembrane</keyword>
<feature type="region of interest" description="Disordered" evidence="5">
    <location>
        <begin position="290"/>
        <end position="330"/>
    </location>
</feature>
<keyword evidence="4 6" id="KW-0472">Membrane</keyword>
<feature type="compositionally biased region" description="Polar residues" evidence="5">
    <location>
        <begin position="437"/>
        <end position="453"/>
    </location>
</feature>
<evidence type="ECO:0000256" key="5">
    <source>
        <dbReference type="SAM" id="MobiDB-lite"/>
    </source>
</evidence>
<dbReference type="AlphaFoldDB" id="A0A9P5P9G3"/>
<protein>
    <submittedName>
        <fullName evidence="7">Uncharacterized protein</fullName>
    </submittedName>
</protein>
<proteinExistence type="predicted"/>
<sequence>MGQTPAIIVDTSSFNTTSGLWDTIDIGTAYKKTSIQLSAPSRTNSGSGIVGNFSIKAGLEIGRFRFMQWMIIGDITQPSNCTLDPGFDKVMLPTDSISDNILWELNIEDIIIDIANFVEVDFNINCSTTNTPVFSYALLTPTPTTSLDNQLLFVNYTDSTIVLEGQWQVPSVGGGPGTSSAIIGATVKFPFAGWNITLLGFFDSSTSGNITLGVSLDEQTQARFEFEGDRGGFLTSYFEYFTLVQQESDSGNHTITVEVLEASLSQAFSFRGFTYIPSFATLNDMPDLSVSTSSESSPATTSSPTSTPSSTSTSSPTSTPSLGDSGQSSHQELHGGAIAGIVVGALAGICIIELILWAAWRRIKKRRSPSPAQAWVEESMLEVNYPPGPDNVTPFEKMYISSTPPDDMIHIMAADAHGITPFTKNYITSAAPGTDGDTGQDQEQPVQGLSTVSLPPGEGVVHMSLFPAEPPSNGNNGSNGDQATPPEPDRTELLLERLNNLMNAIQHPPAYGQEVSP</sequence>
<dbReference type="EMBL" id="JADNRY010000312">
    <property type="protein sequence ID" value="KAF9059289.1"/>
    <property type="molecule type" value="Genomic_DNA"/>
</dbReference>
<dbReference type="InterPro" id="IPR051694">
    <property type="entry name" value="Immunoregulatory_rcpt-like"/>
</dbReference>
<comment type="caution">
    <text evidence="7">The sequence shown here is derived from an EMBL/GenBank/DDBJ whole genome shotgun (WGS) entry which is preliminary data.</text>
</comment>
<evidence type="ECO:0000256" key="4">
    <source>
        <dbReference type="ARBA" id="ARBA00023136"/>
    </source>
</evidence>
<feature type="transmembrane region" description="Helical" evidence="6">
    <location>
        <begin position="337"/>
        <end position="360"/>
    </location>
</feature>
<feature type="compositionally biased region" description="Low complexity" evidence="5">
    <location>
        <begin position="290"/>
        <end position="321"/>
    </location>
</feature>
<dbReference type="OrthoDB" id="2756615at2759"/>
<dbReference type="PANTHER" id="PTHR15549:SF26">
    <property type="entry name" value="AXIAL BUDDING PATTERN PROTEIN 2-RELATED"/>
    <property type="match status" value="1"/>
</dbReference>
<name>A0A9P5P9G3_9AGAR</name>
<gene>
    <name evidence="7" type="ORF">BDP27DRAFT_1501684</name>
</gene>
<evidence type="ECO:0000256" key="2">
    <source>
        <dbReference type="ARBA" id="ARBA00022692"/>
    </source>
</evidence>
<dbReference type="Proteomes" id="UP000772434">
    <property type="component" value="Unassembled WGS sequence"/>
</dbReference>